<dbReference type="EMBL" id="CP049257">
    <property type="protein sequence ID" value="QIG41648.1"/>
    <property type="molecule type" value="Genomic_DNA"/>
</dbReference>
<evidence type="ECO:0000313" key="6">
    <source>
        <dbReference type="Proteomes" id="UP000502996"/>
    </source>
</evidence>
<protein>
    <submittedName>
        <fullName evidence="5">ABC transporter ATP-binding protein</fullName>
    </submittedName>
</protein>
<keyword evidence="6" id="KW-1185">Reference proteome</keyword>
<evidence type="ECO:0000259" key="4">
    <source>
        <dbReference type="PROSITE" id="PS50893"/>
    </source>
</evidence>
<organism evidence="5 6">
    <name type="scientific">Nocardioides anomalus</name>
    <dbReference type="NCBI Taxonomy" id="2712223"/>
    <lineage>
        <taxon>Bacteria</taxon>
        <taxon>Bacillati</taxon>
        <taxon>Actinomycetota</taxon>
        <taxon>Actinomycetes</taxon>
        <taxon>Propionibacteriales</taxon>
        <taxon>Nocardioidaceae</taxon>
        <taxon>Nocardioides</taxon>
    </lineage>
</organism>
<dbReference type="PROSITE" id="PS00211">
    <property type="entry name" value="ABC_TRANSPORTER_1"/>
    <property type="match status" value="1"/>
</dbReference>
<sequence length="228" mass="24063">MTQNELLLQARGLHKGFGSTPALRGASVVVRRGEQLAVTGPSGSGKSTLLHCLAGTLLPDAGWVSYDGHRLDGLSADARTRLRRVHIGLVLQFGQLVPELTALENVALPLLLEGRRRADAAEAARQWLDRVGIAGRADATPAELSGGEQQRVAIARGLVSSPSVVLADEPTGALDTVGGEQVVQVLVKATRETGAALVVVTHDHRLAAWMDREVVLRDGQTVDTEADA</sequence>
<dbReference type="CDD" id="cd03255">
    <property type="entry name" value="ABC_MJ0796_LolCDE_FtsE"/>
    <property type="match status" value="1"/>
</dbReference>
<name>A0A6G6W8I4_9ACTN</name>
<dbReference type="GO" id="GO:0016887">
    <property type="term" value="F:ATP hydrolysis activity"/>
    <property type="evidence" value="ECO:0007669"/>
    <property type="project" value="InterPro"/>
</dbReference>
<dbReference type="InterPro" id="IPR017911">
    <property type="entry name" value="MacB-like_ATP-bd"/>
</dbReference>
<dbReference type="InterPro" id="IPR027417">
    <property type="entry name" value="P-loop_NTPase"/>
</dbReference>
<accession>A0A6G6W8I4</accession>
<dbReference type="Pfam" id="PF00005">
    <property type="entry name" value="ABC_tran"/>
    <property type="match status" value="1"/>
</dbReference>
<dbReference type="SUPFAM" id="SSF52540">
    <property type="entry name" value="P-loop containing nucleoside triphosphate hydrolases"/>
    <property type="match status" value="1"/>
</dbReference>
<dbReference type="AlphaFoldDB" id="A0A6G6W8I4"/>
<keyword evidence="3 5" id="KW-0067">ATP-binding</keyword>
<dbReference type="Gene3D" id="3.40.50.300">
    <property type="entry name" value="P-loop containing nucleotide triphosphate hydrolases"/>
    <property type="match status" value="1"/>
</dbReference>
<dbReference type="InterPro" id="IPR017871">
    <property type="entry name" value="ABC_transporter-like_CS"/>
</dbReference>
<evidence type="ECO:0000256" key="1">
    <source>
        <dbReference type="ARBA" id="ARBA00022448"/>
    </source>
</evidence>
<dbReference type="KEGG" id="nano:G5V58_01665"/>
<gene>
    <name evidence="5" type="ORF">G5V58_01665</name>
</gene>
<reference evidence="5 6" key="1">
    <citation type="submission" date="2020-02" db="EMBL/GenBank/DDBJ databases">
        <title>Full genome sequence of Nocardioides sp. R-3366.</title>
        <authorList>
            <person name="Im W.-T."/>
        </authorList>
    </citation>
    <scope>NUCLEOTIDE SEQUENCE [LARGE SCALE GENOMIC DNA]</scope>
    <source>
        <strain evidence="5 6">R-3366</strain>
    </source>
</reference>
<dbReference type="InterPro" id="IPR003593">
    <property type="entry name" value="AAA+_ATPase"/>
</dbReference>
<dbReference type="InterPro" id="IPR003439">
    <property type="entry name" value="ABC_transporter-like_ATP-bd"/>
</dbReference>
<evidence type="ECO:0000256" key="3">
    <source>
        <dbReference type="ARBA" id="ARBA00022840"/>
    </source>
</evidence>
<dbReference type="InterPro" id="IPR015854">
    <property type="entry name" value="ABC_transpr_LolD-like"/>
</dbReference>
<dbReference type="RefSeq" id="WP_165228181.1">
    <property type="nucleotide sequence ID" value="NZ_CP049257.1"/>
</dbReference>
<keyword evidence="2" id="KW-0547">Nucleotide-binding</keyword>
<dbReference type="PROSITE" id="PS50893">
    <property type="entry name" value="ABC_TRANSPORTER_2"/>
    <property type="match status" value="1"/>
</dbReference>
<dbReference type="PANTHER" id="PTHR24220">
    <property type="entry name" value="IMPORT ATP-BINDING PROTEIN"/>
    <property type="match status" value="1"/>
</dbReference>
<dbReference type="Proteomes" id="UP000502996">
    <property type="component" value="Chromosome"/>
</dbReference>
<evidence type="ECO:0000313" key="5">
    <source>
        <dbReference type="EMBL" id="QIG41648.1"/>
    </source>
</evidence>
<dbReference type="PANTHER" id="PTHR24220:SF685">
    <property type="entry name" value="ABC TRANSPORTER RELATED"/>
    <property type="match status" value="1"/>
</dbReference>
<evidence type="ECO:0000256" key="2">
    <source>
        <dbReference type="ARBA" id="ARBA00022741"/>
    </source>
</evidence>
<feature type="domain" description="ABC transporter" evidence="4">
    <location>
        <begin position="8"/>
        <end position="228"/>
    </location>
</feature>
<dbReference type="GO" id="GO:0005524">
    <property type="term" value="F:ATP binding"/>
    <property type="evidence" value="ECO:0007669"/>
    <property type="project" value="UniProtKB-KW"/>
</dbReference>
<dbReference type="SMART" id="SM00382">
    <property type="entry name" value="AAA"/>
    <property type="match status" value="1"/>
</dbReference>
<dbReference type="GO" id="GO:0005886">
    <property type="term" value="C:plasma membrane"/>
    <property type="evidence" value="ECO:0007669"/>
    <property type="project" value="TreeGrafter"/>
</dbReference>
<keyword evidence="1" id="KW-0813">Transport</keyword>
<dbReference type="GO" id="GO:0022857">
    <property type="term" value="F:transmembrane transporter activity"/>
    <property type="evidence" value="ECO:0007669"/>
    <property type="project" value="TreeGrafter"/>
</dbReference>
<proteinExistence type="predicted"/>